<dbReference type="Pfam" id="PF05016">
    <property type="entry name" value="ParE_toxin"/>
    <property type="match status" value="1"/>
</dbReference>
<dbReference type="InterPro" id="IPR035093">
    <property type="entry name" value="RelE/ParE_toxin_dom_sf"/>
</dbReference>
<protein>
    <submittedName>
        <fullName evidence="3">Type II toxin-antitoxin system RelE/ParE family toxin</fullName>
    </submittedName>
</protein>
<keyword evidence="4" id="KW-1185">Reference proteome</keyword>
<dbReference type="PANTHER" id="PTHR33755">
    <property type="entry name" value="TOXIN PARE1-RELATED"/>
    <property type="match status" value="1"/>
</dbReference>
<gene>
    <name evidence="3" type="ORF">M0654_10800</name>
</gene>
<dbReference type="EMBL" id="JALPRY010000012">
    <property type="protein sequence ID" value="MCK8780473.1"/>
    <property type="molecule type" value="Genomic_DNA"/>
</dbReference>
<proteinExistence type="inferred from homology"/>
<comment type="caution">
    <text evidence="3">The sequence shown here is derived from an EMBL/GenBank/DDBJ whole genome shotgun (WGS) entry which is preliminary data.</text>
</comment>
<sequence>MIVVIADEAGNDLGDIGDYISQSDPGRAATFIDEIVGRCFALSSMPYRYAVLPRYQRQGIRHFPHGRYVVYYRIDAERIEIVRILHSARDHSAILAFDDEDGI</sequence>
<reference evidence="3 4" key="1">
    <citation type="submission" date="2022-04" db="EMBL/GenBank/DDBJ databases">
        <title>Rhizobium coralii sp. nov., isolated from coral Turbinaria peltata.</title>
        <authorList>
            <person name="Sun H."/>
        </authorList>
    </citation>
    <scope>NUCLEOTIDE SEQUENCE [LARGE SCALE GENOMIC DNA]</scope>
    <source>
        <strain evidence="3 4">NTR19</strain>
    </source>
</reference>
<dbReference type="Proteomes" id="UP001202827">
    <property type="component" value="Unassembled WGS sequence"/>
</dbReference>
<evidence type="ECO:0000313" key="3">
    <source>
        <dbReference type="EMBL" id="MCK8780473.1"/>
    </source>
</evidence>
<dbReference type="PANTHER" id="PTHR33755:SF6">
    <property type="entry name" value="PLASMID STABILIZATION SYSTEM PROTEIN"/>
    <property type="match status" value="1"/>
</dbReference>
<dbReference type="Gene3D" id="3.30.2310.20">
    <property type="entry name" value="RelE-like"/>
    <property type="match status" value="1"/>
</dbReference>
<dbReference type="InterPro" id="IPR007712">
    <property type="entry name" value="RelE/ParE_toxin"/>
</dbReference>
<dbReference type="RefSeq" id="WP_248683101.1">
    <property type="nucleotide sequence ID" value="NZ_JALPRY010000012.1"/>
</dbReference>
<evidence type="ECO:0000313" key="4">
    <source>
        <dbReference type="Proteomes" id="UP001202827"/>
    </source>
</evidence>
<accession>A0ABT0IRH0</accession>
<keyword evidence="2" id="KW-1277">Toxin-antitoxin system</keyword>
<evidence type="ECO:0000256" key="1">
    <source>
        <dbReference type="ARBA" id="ARBA00006226"/>
    </source>
</evidence>
<comment type="similarity">
    <text evidence="1">Belongs to the RelE toxin family.</text>
</comment>
<name>A0ABT0IRH0_9HYPH</name>
<organism evidence="3 4">
    <name type="scientific">Neorhizobium turbinariae</name>
    <dbReference type="NCBI Taxonomy" id="2937795"/>
    <lineage>
        <taxon>Bacteria</taxon>
        <taxon>Pseudomonadati</taxon>
        <taxon>Pseudomonadota</taxon>
        <taxon>Alphaproteobacteria</taxon>
        <taxon>Hyphomicrobiales</taxon>
        <taxon>Rhizobiaceae</taxon>
        <taxon>Rhizobium/Agrobacterium group</taxon>
        <taxon>Neorhizobium</taxon>
    </lineage>
</organism>
<dbReference type="InterPro" id="IPR051803">
    <property type="entry name" value="TA_system_RelE-like_toxin"/>
</dbReference>
<evidence type="ECO:0000256" key="2">
    <source>
        <dbReference type="ARBA" id="ARBA00022649"/>
    </source>
</evidence>